<keyword evidence="2" id="KW-1185">Reference proteome</keyword>
<evidence type="ECO:0000313" key="2">
    <source>
        <dbReference type="Proteomes" id="UP001576774"/>
    </source>
</evidence>
<dbReference type="Pfam" id="PF10009">
    <property type="entry name" value="DUF2252"/>
    <property type="match status" value="1"/>
</dbReference>
<comment type="caution">
    <text evidence="1">The sequence shown here is derived from an EMBL/GenBank/DDBJ whole genome shotgun (WGS) entry which is preliminary data.</text>
</comment>
<dbReference type="PANTHER" id="PTHR39441:SF1">
    <property type="entry name" value="DUF2252 DOMAIN-CONTAINING PROTEIN"/>
    <property type="match status" value="1"/>
</dbReference>
<proteinExistence type="predicted"/>
<name>A0ABV4XI42_9CYAN</name>
<accession>A0ABV4XI42</accession>
<dbReference type="RefSeq" id="WP_413275158.1">
    <property type="nucleotide sequence ID" value="NZ_JBHFNQ010000260.1"/>
</dbReference>
<dbReference type="InterPro" id="IPR018721">
    <property type="entry name" value="DUF2252"/>
</dbReference>
<reference evidence="1 2" key="1">
    <citation type="submission" date="2024-09" db="EMBL/GenBank/DDBJ databases">
        <title>Floridaenema gen nov. (Aerosakkonemataceae, Aerosakkonematales ord. nov., Cyanobacteria) from benthic tropical and subtropical fresh waters, with the description of four new species.</title>
        <authorList>
            <person name="Moretto J.A."/>
            <person name="Berthold D.E."/>
            <person name="Lefler F.W."/>
            <person name="Huang I.-S."/>
            <person name="Laughinghouse H. IV."/>
        </authorList>
    </citation>
    <scope>NUCLEOTIDE SEQUENCE [LARGE SCALE GENOMIC DNA]</scope>
    <source>
        <strain evidence="1 2">BLCC-F46</strain>
    </source>
</reference>
<evidence type="ECO:0000313" key="1">
    <source>
        <dbReference type="EMBL" id="MFB2882201.1"/>
    </source>
</evidence>
<dbReference type="PANTHER" id="PTHR39441">
    <property type="entry name" value="DUF2252 DOMAIN-CONTAINING PROTEIN"/>
    <property type="match status" value="1"/>
</dbReference>
<dbReference type="Proteomes" id="UP001576774">
    <property type="component" value="Unassembled WGS sequence"/>
</dbReference>
<dbReference type="EMBL" id="JBHFNQ010000260">
    <property type="protein sequence ID" value="MFB2882201.1"/>
    <property type="molecule type" value="Genomic_DNA"/>
</dbReference>
<sequence>MNRNVVERIAAFNQGRNPELLQKKYQAMQRDPFVFFRGTCHLFYEDWPKDSPLNQAPGVWNCGDLHLQNFGSYKGDNRLVYFDINDFDEGILAPCTWDVTRFVTSILVGASTIGVKESEAMAICYEYLDSYSNTLAKGQARTVEKETSQGMVKEHLEALKLRKRKDFLDGRTEIKNGKRRFKVDGRRFRECPKDKQDKIKELIDKWSSKREDKSFFQVLDVAERIAGTGSLGVARYGILVEGTGSPNDNYILDLKQASRSALEPYVTLPQPNWDNEAQRIVRIQQKMQGTPPALLSEIDFAGSHFILRELQPTQDKIDLIEWNGKLSRLAKVLKTMGQITAWDQLRSTGRKGSTITDHLIAFATENPLNWRNAVLDYARHYSEQVKEDFAALCDSSLGK</sequence>
<organism evidence="1 2">
    <name type="scientific">Floridaenema aerugineum BLCC-F46</name>
    <dbReference type="NCBI Taxonomy" id="3153654"/>
    <lineage>
        <taxon>Bacteria</taxon>
        <taxon>Bacillati</taxon>
        <taxon>Cyanobacteriota</taxon>
        <taxon>Cyanophyceae</taxon>
        <taxon>Oscillatoriophycideae</taxon>
        <taxon>Aerosakkonematales</taxon>
        <taxon>Aerosakkonemataceae</taxon>
        <taxon>Floridanema</taxon>
        <taxon>Floridanema aerugineum</taxon>
    </lineage>
</organism>
<gene>
    <name evidence="1" type="ORF">ACE1CC_35590</name>
</gene>
<protein>
    <submittedName>
        <fullName evidence="1">DUF2252 domain-containing protein</fullName>
    </submittedName>
</protein>